<evidence type="ECO:0000256" key="5">
    <source>
        <dbReference type="ARBA" id="ARBA00023163"/>
    </source>
</evidence>
<feature type="domain" description="HTH araC/xylS-type" evidence="9">
    <location>
        <begin position="1234"/>
        <end position="1333"/>
    </location>
</feature>
<dbReference type="Gene3D" id="2.130.10.10">
    <property type="entry name" value="YVTN repeat-like/Quinoprotein amine dehydrogenase"/>
    <property type="match status" value="2"/>
</dbReference>
<keyword evidence="5" id="KW-0804">Transcription</keyword>
<evidence type="ECO:0000313" key="13">
    <source>
        <dbReference type="Proteomes" id="UP000662074"/>
    </source>
</evidence>
<dbReference type="InterPro" id="IPR003661">
    <property type="entry name" value="HisK_dim/P_dom"/>
</dbReference>
<dbReference type="InterPro" id="IPR011110">
    <property type="entry name" value="Reg_prop"/>
</dbReference>
<organism evidence="12 13">
    <name type="scientific">Mucilaginibacter galii</name>
    <dbReference type="NCBI Taxonomy" id="2005073"/>
    <lineage>
        <taxon>Bacteria</taxon>
        <taxon>Pseudomonadati</taxon>
        <taxon>Bacteroidota</taxon>
        <taxon>Sphingobacteriia</taxon>
        <taxon>Sphingobacteriales</taxon>
        <taxon>Sphingobacteriaceae</taxon>
        <taxon>Mucilaginibacter</taxon>
    </lineage>
</organism>
<dbReference type="SMART" id="SM00342">
    <property type="entry name" value="HTH_ARAC"/>
    <property type="match status" value="1"/>
</dbReference>
<dbReference type="Gene3D" id="1.10.287.130">
    <property type="match status" value="1"/>
</dbReference>
<evidence type="ECO:0000256" key="2">
    <source>
        <dbReference type="ARBA" id="ARBA00012438"/>
    </source>
</evidence>
<dbReference type="GO" id="GO:0000155">
    <property type="term" value="F:phosphorelay sensor kinase activity"/>
    <property type="evidence" value="ECO:0007669"/>
    <property type="project" value="InterPro"/>
</dbReference>
<dbReference type="SUPFAM" id="SSF50998">
    <property type="entry name" value="Quinoprotein alcohol dehydrogenase-like"/>
    <property type="match status" value="1"/>
</dbReference>
<dbReference type="Pfam" id="PF02518">
    <property type="entry name" value="HATPase_c"/>
    <property type="match status" value="1"/>
</dbReference>
<dbReference type="Pfam" id="PF12833">
    <property type="entry name" value="HTH_18"/>
    <property type="match status" value="1"/>
</dbReference>
<dbReference type="InterPro" id="IPR001789">
    <property type="entry name" value="Sig_transdc_resp-reg_receiver"/>
</dbReference>
<evidence type="ECO:0000256" key="8">
    <source>
        <dbReference type="SAM" id="SignalP"/>
    </source>
</evidence>
<dbReference type="Gene3D" id="3.30.565.10">
    <property type="entry name" value="Histidine kinase-like ATPase, C-terminal domain"/>
    <property type="match status" value="1"/>
</dbReference>
<dbReference type="Pfam" id="PF00512">
    <property type="entry name" value="HisKA"/>
    <property type="match status" value="1"/>
</dbReference>
<dbReference type="PANTHER" id="PTHR43547">
    <property type="entry name" value="TWO-COMPONENT HISTIDINE KINASE"/>
    <property type="match status" value="1"/>
</dbReference>
<dbReference type="Pfam" id="PF07494">
    <property type="entry name" value="Reg_prop"/>
    <property type="match status" value="3"/>
</dbReference>
<dbReference type="InterPro" id="IPR011006">
    <property type="entry name" value="CheY-like_superfamily"/>
</dbReference>
<dbReference type="RefSeq" id="WP_188413008.1">
    <property type="nucleotide sequence ID" value="NZ_BMDO01000001.1"/>
</dbReference>
<dbReference type="PROSITE" id="PS50109">
    <property type="entry name" value="HIS_KIN"/>
    <property type="match status" value="1"/>
</dbReference>
<dbReference type="GO" id="GO:0003700">
    <property type="term" value="F:DNA-binding transcription factor activity"/>
    <property type="evidence" value="ECO:0007669"/>
    <property type="project" value="InterPro"/>
</dbReference>
<keyword evidence="4" id="KW-0805">Transcription regulation</keyword>
<keyword evidence="13" id="KW-1185">Reference proteome</keyword>
<dbReference type="InterPro" id="IPR013783">
    <property type="entry name" value="Ig-like_fold"/>
</dbReference>
<keyword evidence="8" id="KW-0732">Signal</keyword>
<dbReference type="PANTHER" id="PTHR43547:SF2">
    <property type="entry name" value="HYBRID SIGNAL TRANSDUCTION HISTIDINE KINASE C"/>
    <property type="match status" value="1"/>
</dbReference>
<dbReference type="InterPro" id="IPR003594">
    <property type="entry name" value="HATPase_dom"/>
</dbReference>
<feature type="chain" id="PRO_5037800908" description="histidine kinase" evidence="8">
    <location>
        <begin position="24"/>
        <end position="1345"/>
    </location>
</feature>
<name>A0A917J821_9SPHI</name>
<keyword evidence="12" id="KW-0808">Transferase</keyword>
<dbReference type="CDD" id="cd00075">
    <property type="entry name" value="HATPase"/>
    <property type="match status" value="1"/>
</dbReference>
<dbReference type="InterPro" id="IPR004358">
    <property type="entry name" value="Sig_transdc_His_kin-like_C"/>
</dbReference>
<sequence length="1345" mass="153157">MNYILYKKYTFFFFLLLSFSLQVAGKEPVRCLGIEKGLSNNSVTSIFKDYYGYMWIGTYDGLNRYDGQKFKIFRNTWGDSTSIGNNYITSITGNARELVVGTQKGLFTYNYRSAKFLPLKYANLQMQGQKPVITNINVLLSGTGGEVYVGANKVGLLLYRAPNKVCNKVGGIKGDNYTVQALAFNGQNELFTVVANNGLFKLNKKANKLELVNATLSSATCMLFDKSNDKLWIGTENGLYYYDQEEGELHAYSSVKLSSNNITNLNYDVQGNLWVSTNGGGINILNVKKNSIVYLAPGKELGTLRSGAISEVYIDNESRKWIATLRGGVNIIEAQNGNFKNYSHDPFNQNSVVNNFILSFCEDEHRNIWIGTDGGGISYWDRNNNHYQHFVHNANPSSLQSNFVVSILKDYTNKIWVASFSGGIDAYDPRTKSFVHYICKDLSNNKVERNFWKLFEDSKHNLWASATRGGALYRYDREKDSFVVYDKTLIDIHVLFEDASGTLWAGDYTDLIKINPVNRTTLRYNVGYALRTVAQRDLNRLWIGTEGGGLLQFDLRTHKFLRYTQKDGLAGNSILNALVANNGDLWCSTYNGLSKFDIRHSVFVNYNSSDGLQSNQFSYNAALKLKSGELLFGGIAGFNLFNPDSIKSVAHNPKLRINDVRINNVAVEGNSGLTDGNPIIRLHEIKVPYNEATIAIDYTALEYSLPDKISYAYYLEGWDHGWNTVGKLQTAYYTRLNEGSYRLHIKATDTQGNWYAGQLTISIIVLPPWYRTWWAFMLYIGVSGALIYWFWLYRSRQQQLKYEVQIANLNMEREKELNEKKLSFFTNVSHEFRTPLTLIINPIKDLLSQRTGNNDELNVIYRNARRLLGLVDHLLLFRKTESENAKLSVSRLNFVAICNDVFMCFTHQAKIKHLNYILDSSAQIMEVFADREKIEIALFNLISNAIKFTPDGGTILVKVSEDEHQVFFEIADSGIGINPEVGEMLFDKFFRIKDKHFSKSGFGIGLYLVKNFIDNHGGKIRYASNQTGGTTFIMSLLKGTIHFSAEQINEISICPTHINDLIDHDNKEAIPEDDNTNLELLISDKQTILIIDDNDQIRTYIKKLLVPEYRVIEAEDGQTGLDLIKRNMPDMVVSDITMGELSGIELCKMLKDDNATNHIPIILLTGNATPELMLKSINEGAADFISKPFEKDVLLAKVKSVLRSKKELQNYFYQEITAKNAIKNVSEEHKDFLYKCISLIETHLTDPQFDVETLARLMKISYPTLFKRIKTTTGKSINNFIRFVRLRKAAELLIRTNCNVNEAAFQVGINDLKYFREQFHKQFNLNPSEFVKKHRSNFQITYHVE</sequence>
<dbReference type="PROSITE" id="PS50110">
    <property type="entry name" value="RESPONSE_REGULATORY"/>
    <property type="match status" value="1"/>
</dbReference>
<dbReference type="SUPFAM" id="SSF47384">
    <property type="entry name" value="Homodimeric domain of signal transducing histidine kinase"/>
    <property type="match status" value="1"/>
</dbReference>
<dbReference type="Gene3D" id="1.10.10.60">
    <property type="entry name" value="Homeodomain-like"/>
    <property type="match status" value="1"/>
</dbReference>
<dbReference type="SMART" id="SM00388">
    <property type="entry name" value="HisKA"/>
    <property type="match status" value="1"/>
</dbReference>
<evidence type="ECO:0000256" key="6">
    <source>
        <dbReference type="PROSITE-ProRule" id="PRU00169"/>
    </source>
</evidence>
<feature type="signal peptide" evidence="8">
    <location>
        <begin position="1"/>
        <end position="23"/>
    </location>
</feature>
<dbReference type="EC" id="2.7.13.3" evidence="2"/>
<dbReference type="PROSITE" id="PS01124">
    <property type="entry name" value="HTH_ARAC_FAMILY_2"/>
    <property type="match status" value="1"/>
</dbReference>
<dbReference type="InterPro" id="IPR009057">
    <property type="entry name" value="Homeodomain-like_sf"/>
</dbReference>
<evidence type="ECO:0000259" key="9">
    <source>
        <dbReference type="PROSITE" id="PS01124"/>
    </source>
</evidence>
<dbReference type="Gene3D" id="2.60.40.10">
    <property type="entry name" value="Immunoglobulins"/>
    <property type="match status" value="1"/>
</dbReference>
<evidence type="ECO:0000256" key="4">
    <source>
        <dbReference type="ARBA" id="ARBA00023015"/>
    </source>
</evidence>
<dbReference type="CDD" id="cd00082">
    <property type="entry name" value="HisKA"/>
    <property type="match status" value="1"/>
</dbReference>
<protein>
    <recommendedName>
        <fullName evidence="2">histidine kinase</fullName>
        <ecNumber evidence="2">2.7.13.3</ecNumber>
    </recommendedName>
</protein>
<evidence type="ECO:0000313" key="12">
    <source>
        <dbReference type="EMBL" id="GGI49019.1"/>
    </source>
</evidence>
<dbReference type="GO" id="GO:0043565">
    <property type="term" value="F:sequence-specific DNA binding"/>
    <property type="evidence" value="ECO:0007669"/>
    <property type="project" value="InterPro"/>
</dbReference>
<feature type="modified residue" description="4-aspartylphosphate" evidence="6">
    <location>
        <position position="1135"/>
    </location>
</feature>
<dbReference type="SUPFAM" id="SSF63829">
    <property type="entry name" value="Calcium-dependent phosphotriesterase"/>
    <property type="match status" value="1"/>
</dbReference>
<evidence type="ECO:0000256" key="7">
    <source>
        <dbReference type="SAM" id="Phobius"/>
    </source>
</evidence>
<dbReference type="SMART" id="SM00387">
    <property type="entry name" value="HATPase_c"/>
    <property type="match status" value="1"/>
</dbReference>
<dbReference type="SMART" id="SM00448">
    <property type="entry name" value="REC"/>
    <property type="match status" value="1"/>
</dbReference>
<evidence type="ECO:0000259" key="11">
    <source>
        <dbReference type="PROSITE" id="PS50110"/>
    </source>
</evidence>
<dbReference type="Pfam" id="PF00072">
    <property type="entry name" value="Response_reg"/>
    <property type="match status" value="1"/>
</dbReference>
<comment type="caution">
    <text evidence="12">The sequence shown here is derived from an EMBL/GenBank/DDBJ whole genome shotgun (WGS) entry which is preliminary data.</text>
</comment>
<dbReference type="InterPro" id="IPR036890">
    <property type="entry name" value="HATPase_C_sf"/>
</dbReference>
<proteinExistence type="predicted"/>
<feature type="domain" description="Histidine kinase" evidence="10">
    <location>
        <begin position="827"/>
        <end position="1040"/>
    </location>
</feature>
<gene>
    <name evidence="12" type="ORF">GCM10011425_02310</name>
</gene>
<dbReference type="SUPFAM" id="SSF52172">
    <property type="entry name" value="CheY-like"/>
    <property type="match status" value="1"/>
</dbReference>
<comment type="catalytic activity">
    <reaction evidence="1">
        <text>ATP + protein L-histidine = ADP + protein N-phospho-L-histidine.</text>
        <dbReference type="EC" id="2.7.13.3"/>
    </reaction>
</comment>
<dbReference type="InterPro" id="IPR005467">
    <property type="entry name" value="His_kinase_dom"/>
</dbReference>
<reference evidence="12" key="1">
    <citation type="journal article" date="2014" name="Int. J. Syst. Evol. Microbiol.">
        <title>Complete genome sequence of Corynebacterium casei LMG S-19264T (=DSM 44701T), isolated from a smear-ripened cheese.</title>
        <authorList>
            <consortium name="US DOE Joint Genome Institute (JGI-PGF)"/>
            <person name="Walter F."/>
            <person name="Albersmeier A."/>
            <person name="Kalinowski J."/>
            <person name="Ruckert C."/>
        </authorList>
    </citation>
    <scope>NUCLEOTIDE SEQUENCE</scope>
    <source>
        <strain evidence="12">CCM 8711</strain>
    </source>
</reference>
<evidence type="ECO:0000256" key="3">
    <source>
        <dbReference type="ARBA" id="ARBA00022553"/>
    </source>
</evidence>
<accession>A0A917J821</accession>
<keyword evidence="7" id="KW-0812">Transmembrane</keyword>
<feature type="transmembrane region" description="Helical" evidence="7">
    <location>
        <begin position="773"/>
        <end position="792"/>
    </location>
</feature>
<dbReference type="SUPFAM" id="SSF46689">
    <property type="entry name" value="Homeodomain-like"/>
    <property type="match status" value="1"/>
</dbReference>
<dbReference type="Proteomes" id="UP000662074">
    <property type="component" value="Unassembled WGS sequence"/>
</dbReference>
<keyword evidence="12" id="KW-0418">Kinase</keyword>
<dbReference type="InterPro" id="IPR018060">
    <property type="entry name" value="HTH_AraC"/>
</dbReference>
<dbReference type="PRINTS" id="PR00344">
    <property type="entry name" value="BCTRLSENSOR"/>
</dbReference>
<dbReference type="Gene3D" id="3.40.50.2300">
    <property type="match status" value="1"/>
</dbReference>
<keyword evidence="7" id="KW-1133">Transmembrane helix</keyword>
<evidence type="ECO:0000256" key="1">
    <source>
        <dbReference type="ARBA" id="ARBA00000085"/>
    </source>
</evidence>
<dbReference type="InterPro" id="IPR036097">
    <property type="entry name" value="HisK_dim/P_sf"/>
</dbReference>
<dbReference type="InterPro" id="IPR011123">
    <property type="entry name" value="Y_Y_Y"/>
</dbReference>
<dbReference type="SUPFAM" id="SSF55874">
    <property type="entry name" value="ATPase domain of HSP90 chaperone/DNA topoisomerase II/histidine kinase"/>
    <property type="match status" value="1"/>
</dbReference>
<keyword evidence="7" id="KW-0472">Membrane</keyword>
<dbReference type="InterPro" id="IPR015943">
    <property type="entry name" value="WD40/YVTN_repeat-like_dom_sf"/>
</dbReference>
<dbReference type="InterPro" id="IPR011047">
    <property type="entry name" value="Quinoprotein_ADH-like_sf"/>
</dbReference>
<dbReference type="Pfam" id="PF07495">
    <property type="entry name" value="Y_Y_Y"/>
    <property type="match status" value="1"/>
</dbReference>
<dbReference type="EMBL" id="BMDO01000001">
    <property type="protein sequence ID" value="GGI49019.1"/>
    <property type="molecule type" value="Genomic_DNA"/>
</dbReference>
<reference evidence="12" key="2">
    <citation type="submission" date="2020-09" db="EMBL/GenBank/DDBJ databases">
        <authorList>
            <person name="Sun Q."/>
            <person name="Sedlacek I."/>
        </authorList>
    </citation>
    <scope>NUCLEOTIDE SEQUENCE</scope>
    <source>
        <strain evidence="12">CCM 8711</strain>
    </source>
</reference>
<feature type="domain" description="Response regulatory" evidence="11">
    <location>
        <begin position="1087"/>
        <end position="1202"/>
    </location>
</feature>
<keyword evidence="3 6" id="KW-0597">Phosphoprotein</keyword>
<evidence type="ECO:0000259" key="10">
    <source>
        <dbReference type="PROSITE" id="PS50109"/>
    </source>
</evidence>